<proteinExistence type="predicted"/>
<evidence type="ECO:0008006" key="5">
    <source>
        <dbReference type="Google" id="ProtNLM"/>
    </source>
</evidence>
<dbReference type="Proteomes" id="UP000031829">
    <property type="component" value="Chromosome"/>
</dbReference>
<accession>A0A0B6AAW8</accession>
<dbReference type="Pfam" id="PF14504">
    <property type="entry name" value="CAP_assoc_N"/>
    <property type="match status" value="1"/>
</dbReference>
<feature type="domain" description="SCP" evidence="1">
    <location>
        <begin position="222"/>
        <end position="331"/>
    </location>
</feature>
<dbReference type="EMBL" id="CP009920">
    <property type="protein sequence ID" value="AJI20676.1"/>
    <property type="molecule type" value="Genomic_DNA"/>
</dbReference>
<sequence>MAFVYAEDYLPQLEKYLTGQNIEQNQTDSKSQPTQEVASYEKQSENMMRLIGDHSEQLIGMLGEPDRIDSSAYGYDWWIYKKNRQTYAQVGVENNQVVSVYVIGSKTNTDPFEIGEKREEVEKRVSLSSELTLQKDGNEYRFRLSEEDMKMRPIIKYGDVYVQLYFDQFLNTISSIRIMDMDTLLKQRPYEIVYRGELPTAPSLTSEEWKSVQEGEEQQIIDITNVIRDRFQLSPLAWDEATAGVAYLHSKEMSDLNYFSHVSPAQGDLGNRLQKGDVVYRIAGENIASNYQDGIAAVEGWLNSEGHRKALLNKEFTRLGVGVYEKYYTQNFITPMNE</sequence>
<evidence type="ECO:0000313" key="4">
    <source>
        <dbReference type="Proteomes" id="UP000031829"/>
    </source>
</evidence>
<organism evidence="3 4">
    <name type="scientific">Priestia megaterium (strain ATCC 14581 / DSM 32 / CCUG 1817 / JCM 2506 / NBRC 15308 / NCIMB 9376 / NCTC 10342 / NRRL B-14308 / VKM B-512 / Ford 19)</name>
    <name type="common">Bacillus megaterium</name>
    <dbReference type="NCBI Taxonomy" id="1348623"/>
    <lineage>
        <taxon>Bacteria</taxon>
        <taxon>Bacillati</taxon>
        <taxon>Bacillota</taxon>
        <taxon>Bacilli</taxon>
        <taxon>Bacillales</taxon>
        <taxon>Bacillaceae</taxon>
        <taxon>Priestia</taxon>
    </lineage>
</organism>
<dbReference type="RefSeq" id="WP_029325123.1">
    <property type="nucleotide sequence ID" value="NZ_BCVB01000003.1"/>
</dbReference>
<evidence type="ECO:0000259" key="2">
    <source>
        <dbReference type="Pfam" id="PF14504"/>
    </source>
</evidence>
<dbReference type="InterPro" id="IPR014044">
    <property type="entry name" value="CAP_dom"/>
</dbReference>
<feature type="domain" description="CAP-associated" evidence="2">
    <location>
        <begin position="51"/>
        <end position="190"/>
    </location>
</feature>
<name>A0A0B6AAW8_PRIM2</name>
<gene>
    <name evidence="3" type="ORF">BG04_3673</name>
</gene>
<dbReference type="PANTHER" id="PTHR31157">
    <property type="entry name" value="SCP DOMAIN-CONTAINING PROTEIN"/>
    <property type="match status" value="1"/>
</dbReference>
<reference evidence="3 4" key="1">
    <citation type="journal article" date="2015" name="Genome Announc.">
        <title>Complete genome sequences for 35 biothreat assay-relevant bacillus species.</title>
        <authorList>
            <person name="Johnson S.L."/>
            <person name="Daligault H.E."/>
            <person name="Davenport K.W."/>
            <person name="Jaissle J."/>
            <person name="Frey K.G."/>
            <person name="Ladner J.T."/>
            <person name="Broomall S.M."/>
            <person name="Bishop-Lilly K.A."/>
            <person name="Bruce D.C."/>
            <person name="Gibbons H.S."/>
            <person name="Coyne S.R."/>
            <person name="Lo C.C."/>
            <person name="Meincke L."/>
            <person name="Munk A.C."/>
            <person name="Koroleva G.I."/>
            <person name="Rosenzweig C.N."/>
            <person name="Palacios G.F."/>
            <person name="Redden C.L."/>
            <person name="Minogue T.D."/>
            <person name="Chain P.S."/>
        </authorList>
    </citation>
    <scope>NUCLEOTIDE SEQUENCE [LARGE SCALE GENOMIC DNA]</scope>
    <source>
        <strain evidence="4">ATCC 14581 / DSM 32 / JCM 2506 / NBRC 15308 / NCIMB 9376 / NCTC 10342 / NRRL B-14308 / VKM B-512</strain>
    </source>
</reference>
<evidence type="ECO:0000259" key="1">
    <source>
        <dbReference type="Pfam" id="PF00188"/>
    </source>
</evidence>
<dbReference type="InterPro" id="IPR035940">
    <property type="entry name" value="CAP_sf"/>
</dbReference>
<dbReference type="HOGENOM" id="CLU_048708_0_1_9"/>
<dbReference type="Gene3D" id="3.40.33.10">
    <property type="entry name" value="CAP"/>
    <property type="match status" value="1"/>
</dbReference>
<dbReference type="GeneID" id="93641728"/>
<dbReference type="Pfam" id="PF00188">
    <property type="entry name" value="CAP"/>
    <property type="match status" value="1"/>
</dbReference>
<dbReference type="CDD" id="cd05379">
    <property type="entry name" value="CAP_bacterial"/>
    <property type="match status" value="1"/>
</dbReference>
<evidence type="ECO:0000313" key="3">
    <source>
        <dbReference type="EMBL" id="AJI20676.1"/>
    </source>
</evidence>
<protein>
    <recommendedName>
        <fullName evidence="5">CAP domain-containing protein</fullName>
    </recommendedName>
</protein>
<dbReference type="InterPro" id="IPR029410">
    <property type="entry name" value="CAP_assoc"/>
</dbReference>
<dbReference type="PANTHER" id="PTHR31157:SF26">
    <property type="entry name" value="SCP-LIKE EXTRACELLULAR PROTEIN"/>
    <property type="match status" value="1"/>
</dbReference>
<dbReference type="KEGG" id="bmeg:BG04_3673"/>
<dbReference type="SUPFAM" id="SSF55797">
    <property type="entry name" value="PR-1-like"/>
    <property type="match status" value="1"/>
</dbReference>
<dbReference type="AlphaFoldDB" id="A0A0B6AAW8"/>